<evidence type="ECO:0000256" key="7">
    <source>
        <dbReference type="SAM" id="Phobius"/>
    </source>
</evidence>
<comment type="caution">
    <text evidence="8">The sequence shown here is derived from an EMBL/GenBank/DDBJ whole genome shotgun (WGS) entry which is preliminary data.</text>
</comment>
<comment type="subcellular location">
    <subcellularLocation>
        <location evidence="1">Membrane</location>
        <topology evidence="1">Multi-pass membrane protein</topology>
    </subcellularLocation>
</comment>
<feature type="transmembrane region" description="Helical" evidence="7">
    <location>
        <begin position="366"/>
        <end position="382"/>
    </location>
</feature>
<dbReference type="InterPro" id="IPR036259">
    <property type="entry name" value="MFS_trans_sf"/>
</dbReference>
<keyword evidence="5 7" id="KW-0472">Membrane</keyword>
<feature type="transmembrane region" description="Helical" evidence="7">
    <location>
        <begin position="104"/>
        <end position="123"/>
    </location>
</feature>
<feature type="transmembrane region" description="Helical" evidence="7">
    <location>
        <begin position="403"/>
        <end position="425"/>
    </location>
</feature>
<name>A0A8K0TRK2_9PEZI</name>
<dbReference type="GO" id="GO:0016020">
    <property type="term" value="C:membrane"/>
    <property type="evidence" value="ECO:0007669"/>
    <property type="project" value="UniProtKB-SubCell"/>
</dbReference>
<dbReference type="InterPro" id="IPR000109">
    <property type="entry name" value="POT_fam"/>
</dbReference>
<dbReference type="EMBL" id="JAGPXD010000001">
    <property type="protein sequence ID" value="KAH7376840.1"/>
    <property type="molecule type" value="Genomic_DNA"/>
</dbReference>
<proteinExistence type="inferred from homology"/>
<evidence type="ECO:0000256" key="5">
    <source>
        <dbReference type="ARBA" id="ARBA00023136"/>
    </source>
</evidence>
<sequence length="565" mass="62325">MASQVDIQNSSAKDPLEVSSAKLSDSELTPTPDGGEPTKYERNTLPLVSDTVPLAAWLVCIVETAERFTYYALSGPFQNYMQYPYGNELVPGALGLGQANASSISYGFMFWMYVTPMLSAWLADSYFGRLRTVTVGASMYICGLLILFVTSLPYSLERGAGLGGFITALFLIGSGAGFIKANVGIMIFEQYTETRQKVATLKSGERVIIDPQTTISNIYMIFYNVLCIGCLSGIPTTYIEHRIGFWAAFLLPFCVFWIAIITLIVGRKRYVQSPPQPLLGKAFRVFRIAIKNGFNMDAAKPSHQAQNGGTDNITWDDKFVVELKRSLYACKVFIPQPIAWLCYLQATNNLVSQAGTMERHGLPNDILYNFTLIIEIVLIHVFRTSLYPLLRRWHVGIGPIRRITAGFLAGTLGIAWAAIVQKIIYSAGPCYDAPLTCEASEGGTIPNRVHVMLQFPTYVLFALSEVGFAITASEYAYTKAPKSMKGIVGSINYLTVAVAALLGMAVSRAAKDPGLTWMYTALAVVYFVVTCVFWYLCRGYDALEDELFNLDAEVDEGSRAEQIAR</sequence>
<protein>
    <submittedName>
        <fullName evidence="8">Di/tri peptide transporter 2</fullName>
    </submittedName>
</protein>
<dbReference type="SUPFAM" id="SSF103473">
    <property type="entry name" value="MFS general substrate transporter"/>
    <property type="match status" value="1"/>
</dbReference>
<evidence type="ECO:0000313" key="8">
    <source>
        <dbReference type="EMBL" id="KAH7376840.1"/>
    </source>
</evidence>
<organism evidence="8 9">
    <name type="scientific">Plectosphaerella cucumerina</name>
    <dbReference type="NCBI Taxonomy" id="40658"/>
    <lineage>
        <taxon>Eukaryota</taxon>
        <taxon>Fungi</taxon>
        <taxon>Dikarya</taxon>
        <taxon>Ascomycota</taxon>
        <taxon>Pezizomycotina</taxon>
        <taxon>Sordariomycetes</taxon>
        <taxon>Hypocreomycetidae</taxon>
        <taxon>Glomerellales</taxon>
        <taxon>Plectosphaerellaceae</taxon>
        <taxon>Plectosphaerella</taxon>
    </lineage>
</organism>
<dbReference type="PANTHER" id="PTHR11654">
    <property type="entry name" value="OLIGOPEPTIDE TRANSPORTER-RELATED"/>
    <property type="match status" value="1"/>
</dbReference>
<evidence type="ECO:0000256" key="6">
    <source>
        <dbReference type="SAM" id="MobiDB-lite"/>
    </source>
</evidence>
<keyword evidence="9" id="KW-1185">Reference proteome</keyword>
<keyword evidence="4 7" id="KW-1133">Transmembrane helix</keyword>
<dbReference type="Proteomes" id="UP000813385">
    <property type="component" value="Unassembled WGS sequence"/>
</dbReference>
<dbReference type="Pfam" id="PF00854">
    <property type="entry name" value="PTR2"/>
    <property type="match status" value="1"/>
</dbReference>
<feature type="transmembrane region" description="Helical" evidence="7">
    <location>
        <begin position="490"/>
        <end position="510"/>
    </location>
</feature>
<dbReference type="Gene3D" id="1.20.1250.20">
    <property type="entry name" value="MFS general substrate transporter like domains"/>
    <property type="match status" value="1"/>
</dbReference>
<evidence type="ECO:0000313" key="9">
    <source>
        <dbReference type="Proteomes" id="UP000813385"/>
    </source>
</evidence>
<reference evidence="8" key="1">
    <citation type="journal article" date="2021" name="Nat. Commun.">
        <title>Genetic determinants of endophytism in the Arabidopsis root mycobiome.</title>
        <authorList>
            <person name="Mesny F."/>
            <person name="Miyauchi S."/>
            <person name="Thiergart T."/>
            <person name="Pickel B."/>
            <person name="Atanasova L."/>
            <person name="Karlsson M."/>
            <person name="Huettel B."/>
            <person name="Barry K.W."/>
            <person name="Haridas S."/>
            <person name="Chen C."/>
            <person name="Bauer D."/>
            <person name="Andreopoulos W."/>
            <person name="Pangilinan J."/>
            <person name="LaButti K."/>
            <person name="Riley R."/>
            <person name="Lipzen A."/>
            <person name="Clum A."/>
            <person name="Drula E."/>
            <person name="Henrissat B."/>
            <person name="Kohler A."/>
            <person name="Grigoriev I.V."/>
            <person name="Martin F.M."/>
            <person name="Hacquard S."/>
        </authorList>
    </citation>
    <scope>NUCLEOTIDE SEQUENCE</scope>
    <source>
        <strain evidence="8">MPI-CAGE-AT-0016</strain>
    </source>
</reference>
<dbReference type="GO" id="GO:0022857">
    <property type="term" value="F:transmembrane transporter activity"/>
    <property type="evidence" value="ECO:0007669"/>
    <property type="project" value="InterPro"/>
</dbReference>
<accession>A0A8K0TRK2</accession>
<dbReference type="OrthoDB" id="8904098at2759"/>
<feature type="transmembrane region" description="Helical" evidence="7">
    <location>
        <begin position="221"/>
        <end position="239"/>
    </location>
</feature>
<feature type="transmembrane region" description="Helical" evidence="7">
    <location>
        <begin position="245"/>
        <end position="266"/>
    </location>
</feature>
<feature type="transmembrane region" description="Helical" evidence="7">
    <location>
        <begin position="162"/>
        <end position="188"/>
    </location>
</feature>
<evidence type="ECO:0000256" key="2">
    <source>
        <dbReference type="ARBA" id="ARBA00005982"/>
    </source>
</evidence>
<evidence type="ECO:0000256" key="3">
    <source>
        <dbReference type="ARBA" id="ARBA00022692"/>
    </source>
</evidence>
<feature type="transmembrane region" description="Helical" evidence="7">
    <location>
        <begin position="516"/>
        <end position="537"/>
    </location>
</feature>
<dbReference type="AlphaFoldDB" id="A0A8K0TRK2"/>
<evidence type="ECO:0000256" key="4">
    <source>
        <dbReference type="ARBA" id="ARBA00022989"/>
    </source>
</evidence>
<feature type="region of interest" description="Disordered" evidence="6">
    <location>
        <begin position="1"/>
        <end position="42"/>
    </location>
</feature>
<evidence type="ECO:0000256" key="1">
    <source>
        <dbReference type="ARBA" id="ARBA00004141"/>
    </source>
</evidence>
<comment type="similarity">
    <text evidence="2">Belongs to the major facilitator superfamily. Proton-dependent oligopeptide transporter (POT/PTR) (TC 2.A.17) family.</text>
</comment>
<feature type="compositionally biased region" description="Polar residues" evidence="6">
    <location>
        <begin position="1"/>
        <end position="12"/>
    </location>
</feature>
<keyword evidence="3 7" id="KW-0812">Transmembrane</keyword>
<gene>
    <name evidence="8" type="ORF">B0T11DRAFT_251152</name>
</gene>
<feature type="transmembrane region" description="Helical" evidence="7">
    <location>
        <begin position="135"/>
        <end position="156"/>
    </location>
</feature>